<dbReference type="PANTHER" id="PTHR35037:SF3">
    <property type="entry name" value="C-TERMINAL REGION OF AIDA-LIKE PROTEIN"/>
    <property type="match status" value="1"/>
</dbReference>
<dbReference type="EMBL" id="AWGB01000074">
    <property type="protein sequence ID" value="ESQ82793.1"/>
    <property type="molecule type" value="Genomic_DNA"/>
</dbReference>
<proteinExistence type="predicted"/>
<feature type="chain" id="PRO_5004725173" evidence="2">
    <location>
        <begin position="42"/>
        <end position="2146"/>
    </location>
</feature>
<name>V4QUE9_9CAUL</name>
<evidence type="ECO:0000313" key="3">
    <source>
        <dbReference type="EMBL" id="ESQ82793.1"/>
    </source>
</evidence>
<gene>
    <name evidence="3" type="ORF">ABENE_20805</name>
</gene>
<keyword evidence="4" id="KW-1185">Reference proteome</keyword>
<dbReference type="eggNOG" id="COG4625">
    <property type="taxonomic scope" value="Bacteria"/>
</dbReference>
<dbReference type="SUPFAM" id="SSF51126">
    <property type="entry name" value="Pectin lyase-like"/>
    <property type="match status" value="7"/>
</dbReference>
<feature type="non-terminal residue" evidence="3">
    <location>
        <position position="2146"/>
    </location>
</feature>
<evidence type="ECO:0000313" key="4">
    <source>
        <dbReference type="Proteomes" id="UP000017837"/>
    </source>
</evidence>
<keyword evidence="1 2" id="KW-0732">Signal</keyword>
<dbReference type="eggNOG" id="COG2911">
    <property type="taxonomic scope" value="Bacteria"/>
</dbReference>
<dbReference type="InterPro" id="IPR012332">
    <property type="entry name" value="Autotransporter_pectin_lyase_C"/>
</dbReference>
<reference evidence="3 4" key="1">
    <citation type="journal article" date="2014" name="Nature">
        <title>Sequential evolution of bacterial morphology by co-option of a developmental regulator.</title>
        <authorList>
            <person name="Jiang C."/>
            <person name="Brown P.J."/>
            <person name="Ducret A."/>
            <person name="Brun Y.V."/>
        </authorList>
    </citation>
    <scope>NUCLEOTIDE SEQUENCE [LARGE SCALE GENOMIC DNA]</scope>
    <source>
        <strain evidence="3 4">DSM 16100</strain>
    </source>
</reference>
<dbReference type="RefSeq" id="WP_023447453.1">
    <property type="nucleotide sequence ID" value="NZ_AWGB01000074.1"/>
</dbReference>
<evidence type="ECO:0000256" key="1">
    <source>
        <dbReference type="ARBA" id="ARBA00022729"/>
    </source>
</evidence>
<dbReference type="eggNOG" id="COG3210">
    <property type="taxonomic scope" value="Bacteria"/>
</dbReference>
<dbReference type="Pfam" id="PF12951">
    <property type="entry name" value="PATR"/>
    <property type="match status" value="10"/>
</dbReference>
<dbReference type="InterPro" id="IPR013425">
    <property type="entry name" value="Autotrns_rpt"/>
</dbReference>
<dbReference type="eggNOG" id="COG3468">
    <property type="taxonomic scope" value="Bacteria"/>
</dbReference>
<protein>
    <submittedName>
        <fullName evidence="3">Uncharacterized protein</fullName>
    </submittedName>
</protein>
<comment type="caution">
    <text evidence="3">The sequence shown here is derived from an EMBL/GenBank/DDBJ whole genome shotgun (WGS) entry which is preliminary data.</text>
</comment>
<dbReference type="InterPro" id="IPR011050">
    <property type="entry name" value="Pectin_lyase_fold/virulence"/>
</dbReference>
<organism evidence="3 4">
    <name type="scientific">Asticcacaulis benevestitus DSM 16100 = ATCC BAA-896</name>
    <dbReference type="NCBI Taxonomy" id="1121022"/>
    <lineage>
        <taxon>Bacteria</taxon>
        <taxon>Pseudomonadati</taxon>
        <taxon>Pseudomonadota</taxon>
        <taxon>Alphaproteobacteria</taxon>
        <taxon>Caulobacterales</taxon>
        <taxon>Caulobacteraceae</taxon>
        <taxon>Asticcacaulis</taxon>
    </lineage>
</organism>
<accession>V4QUE9</accession>
<dbReference type="NCBIfam" id="TIGR02601">
    <property type="entry name" value="autotrns_rpt"/>
    <property type="match status" value="9"/>
</dbReference>
<sequence>MAAKPDKSVVRARRAGVSKLASGISWTALAMACAFSSTVSAENYAVSNGNELRDAITAANANTTDPSATITLSASFALTNLPTAVKPITIDTQGFTLSGTPTMSGPSGAGSLTFIGTIAGASGAPASTTAGQVGLLVNGGASAINSGSITGGDGGSGGGQAERGARVYDPNSSLINNGTISAGMNYSGSVAISGVTISNGGTLINNGVIQGAGSQSASALAGSGVDMGTISRSDTLINTGTIRGGTGTGGALGGAGVTLRLNTQPVVNAGTIEGGNGAVAVLATGSAKVSLVNSGILRAGTGQANALQMGTGALTLELQAGSTIQGNVVASSSNVNDTLRLGGATDATFDVSTIGAAAQYQNFDIFQKMGTGTWTLTGAGTATTNWDIQQGTLQIGSGGTTGSIIGNVTNAGTLAFNRSNSLTYAGLISGTGAVTQIGSGTTILTGANTYSGGTTITAGILQLGAGGTTGSILGDVVNNGTLVFSRSDASTFAGAITGTGSLNSISGGTTTLTGNSNYGGATNASGGGEIRIAGGATVTSGAASLFSGARLTVDGAGTVFNATTITAQSATGVASSVNIQNGGVVRTTGNMVVRSAPAGPVLTTLNVSGTGSLADIGGALTVATAGNTLIAGVNVSAGGKLTTGAASAMGATAGNTTAPFIVIDGTGSDWTSASSLTITNGNFSLTNGGTGSFSTVTAGTVSAARPGAVTISGTGSQLTTSGNLVIGSGAGTGALTLADGGQASVGGSLLLGNGANSTGILNLGGAEGQSAAGTGAFNAAALVFGGTGSRINFNHTDSAYSFATLLSGAGVVNQVAGTTVLSANNSYSGATTVSGGTLRINGDQSAATGLTSVLNGGRLGGSGTIGGNVTIANGGVLAPGNSPGTLTINGDLTLNNSSLLDYEFGQSSVAGGPLNDLTVVNGNLTLDGTIDVTVSSGGNFDTGVYRILSYGGALTDNGLTLGTMPAGSVVGVQTSVAGQVNLVNSAGATVNFWDGTGPKLDSFVNGGSGVWQNSAGNDNWTDISGTFNNAYNDGAFAIFSAAPGTVTVDNSLGAVTASGMQFVSDGYILTGGNIGLTGSQSVIRVGDGTAAGAGYTATIASALTGTAQLVKTDLGTLVLTGNSSYTGGTQISTGTLQIGDGGTSGSLAGDILNNATLVVNRSDAITLDGDLSGTGALTKLGAGTLTLTGTGTYTGGTTITAGGLQIGNGGATGSLAGNITNNGALEFNRSGSLVLAGLISGTGSVRQSGSGTTILTGANSYTGATNVATGTLLVNGDQSLATGTATVSATATLGGTGIIGGNVDMSAGGTLAAGSNGAGTLTINGTLALGNTSQLNFEFGQANAVGGPLNDLINVGGSLTLDGTINIATAPGGSFDIGLYRVANYGGTLTDNGLLVGTVPVGAGIFVQTSVANQVNLINTTGATLNFWDGAAGPKFNNAVNGGNGVWQSKTGNSNWADASGAVNAGYSDGGFAVFAGTSGLVTIDNGLGVVTASGLQFASTGYVVTGDRLTLTGPQSVIRVGDGTAAGAGYTAEVEAELTGNAQLVKTDLGTLVLSGTNSYTGGTIINGGFLRISSDSNLGAASGGLAINGAGLNTTADITSVRTLSLTGLSQFLTDNGTTLTLTGTISGAGALVKNGAGTLVLSGTGSHSGGTSVTAGTLLVNGDYGAATGETSVANGATLGGSGSIGGDVTLADGATLAPGANASGTLTINGNLSLAAGSQLNFELGEAGVTGGSLNDLVNVGGALVLDGTLNVAVSTGGSFDIGAYRIANYGGTLTDNRLEVGTLPTGTDAFIQTAVANQVNLVNTGGATLNYWDGGGGAKNDEQISGGSGVWRNSRGTDNWTNASGAVNAGYADGAFAIFAGKGGAVTIENGFGAVTASGLQFATDGYTIAGEALTLISPQSVIRVGDGTQTGAGFTARISSTLTGATQLVKTDIGTLALDGANTYTGGTLIKGGTLQISADANLGDVAGGVILDGGTLATAASFTSVRDIGVAGKGVISTADSTTLTLSGSLSGNGDWSKTGTGTLLLAGKSGGYTGATTVSSGTLAVQGTLGGHMTVGTNGRLEGTGQVGSVTNSGVIAPGGEAFGTLTVAGSYAGNGGILEIVAALGNDSSQISRLIVNGATSGTTQVEVLNRNGMGGQ</sequence>
<dbReference type="PANTHER" id="PTHR35037">
    <property type="entry name" value="C-TERMINAL REGION OF AIDA-LIKE PROTEIN"/>
    <property type="match status" value="1"/>
</dbReference>
<dbReference type="Proteomes" id="UP000017837">
    <property type="component" value="Unassembled WGS sequence"/>
</dbReference>
<feature type="signal peptide" evidence="2">
    <location>
        <begin position="1"/>
        <end position="41"/>
    </location>
</feature>
<dbReference type="InterPro" id="IPR051551">
    <property type="entry name" value="Autotransporter_adhesion"/>
</dbReference>
<dbReference type="Gene3D" id="2.160.20.20">
    <property type="match status" value="4"/>
</dbReference>
<evidence type="ECO:0000256" key="2">
    <source>
        <dbReference type="SAM" id="SignalP"/>
    </source>
</evidence>
<dbReference type="PROSITE" id="PS51257">
    <property type="entry name" value="PROKAR_LIPOPROTEIN"/>
    <property type="match status" value="1"/>
</dbReference>